<proteinExistence type="predicted"/>
<keyword evidence="2" id="KW-0812">Transmembrane</keyword>
<reference evidence="4" key="1">
    <citation type="submission" date="2016-10" db="EMBL/GenBank/DDBJ databases">
        <authorList>
            <person name="Varghese N."/>
            <person name="Submissions S."/>
        </authorList>
    </citation>
    <scope>NUCLEOTIDE SEQUENCE [LARGE SCALE GENOMIC DNA]</scope>
    <source>
        <strain evidence="4">CGMCC 1.10825</strain>
    </source>
</reference>
<protein>
    <recommendedName>
        <fullName evidence="5">TonB-dependent receptor plug domain-containing protein</fullName>
    </recommendedName>
</protein>
<dbReference type="RefSeq" id="WP_091101388.1">
    <property type="nucleotide sequence ID" value="NZ_FNXE01000041.1"/>
</dbReference>
<keyword evidence="2" id="KW-0472">Membrane</keyword>
<dbReference type="EMBL" id="FNXE01000041">
    <property type="protein sequence ID" value="SEH96422.1"/>
    <property type="molecule type" value="Genomic_DNA"/>
</dbReference>
<feature type="compositionally biased region" description="Basic residues" evidence="1">
    <location>
        <begin position="78"/>
        <end position="87"/>
    </location>
</feature>
<accession>A0A1H6M564</accession>
<evidence type="ECO:0008006" key="5">
    <source>
        <dbReference type="Google" id="ProtNLM"/>
    </source>
</evidence>
<dbReference type="STRING" id="1159016.SAMN02927937_02430"/>
<feature type="region of interest" description="Disordered" evidence="1">
    <location>
        <begin position="69"/>
        <end position="90"/>
    </location>
</feature>
<evidence type="ECO:0000313" key="3">
    <source>
        <dbReference type="EMBL" id="SEH96422.1"/>
    </source>
</evidence>
<dbReference type="Proteomes" id="UP000199634">
    <property type="component" value="Unassembled WGS sequence"/>
</dbReference>
<name>A0A1H6M564_9FLAO</name>
<sequence>MENKDEINQGRKEAFWKYAGVVATFMVLGALGIQFMNQPETEELSVDNHPKTVLREELKQEYPSVLEKKETIVSSSSNKKKTVKPKKQNSNEDLLAETTVVEDKIVGIDEKEDTTKRAIENVTRSQIFACGGIWAYPSLILTPRYDYPNNNRKPETILKDVGNLTRNGNYTYIVDGMRVSEETFHSLNQNDVESIDVYKHSDITQALYGNKDNQSRIAFRAK</sequence>
<evidence type="ECO:0000313" key="4">
    <source>
        <dbReference type="Proteomes" id="UP000199634"/>
    </source>
</evidence>
<keyword evidence="4" id="KW-1185">Reference proteome</keyword>
<evidence type="ECO:0000256" key="1">
    <source>
        <dbReference type="SAM" id="MobiDB-lite"/>
    </source>
</evidence>
<feature type="transmembrane region" description="Helical" evidence="2">
    <location>
        <begin position="15"/>
        <end position="36"/>
    </location>
</feature>
<evidence type="ECO:0000256" key="2">
    <source>
        <dbReference type="SAM" id="Phobius"/>
    </source>
</evidence>
<dbReference type="OrthoDB" id="1441021at2"/>
<keyword evidence="2" id="KW-1133">Transmembrane helix</keyword>
<dbReference type="AlphaFoldDB" id="A0A1H6M564"/>
<organism evidence="3 4">
    <name type="scientific">Paenimyroides marinum</name>
    <dbReference type="NCBI Taxonomy" id="1159016"/>
    <lineage>
        <taxon>Bacteria</taxon>
        <taxon>Pseudomonadati</taxon>
        <taxon>Bacteroidota</taxon>
        <taxon>Flavobacteriia</taxon>
        <taxon>Flavobacteriales</taxon>
        <taxon>Flavobacteriaceae</taxon>
        <taxon>Paenimyroides</taxon>
    </lineage>
</organism>
<gene>
    <name evidence="3" type="ORF">SAMN02927937_02430</name>
</gene>